<comment type="caution">
    <text evidence="6">Lacks conserved residue(s) required for the propagation of feature annotation.</text>
</comment>
<dbReference type="PROSITE" id="PS00135">
    <property type="entry name" value="TRYPSIN_SER"/>
    <property type="match status" value="1"/>
</dbReference>
<keyword evidence="7" id="KW-0378">Hydrolase</keyword>
<dbReference type="STRING" id="6832.A0A553PB62"/>
<feature type="transmembrane region" description="Helical" evidence="8">
    <location>
        <begin position="246"/>
        <end position="265"/>
    </location>
</feature>
<keyword evidence="8" id="KW-1133">Transmembrane helix</keyword>
<keyword evidence="2" id="KW-0677">Repeat</keyword>
<evidence type="ECO:0000259" key="10">
    <source>
        <dbReference type="PROSITE" id="PS51092"/>
    </source>
</evidence>
<dbReference type="InterPro" id="IPR043504">
    <property type="entry name" value="Peptidase_S1_PA_chymotrypsin"/>
</dbReference>
<dbReference type="InterPro" id="IPR013806">
    <property type="entry name" value="Kringle-like"/>
</dbReference>
<evidence type="ECO:0000256" key="4">
    <source>
        <dbReference type="ARBA" id="ARBA00023180"/>
    </source>
</evidence>
<evidence type="ECO:0000256" key="5">
    <source>
        <dbReference type="ARBA" id="ARBA00024195"/>
    </source>
</evidence>
<evidence type="ECO:0000313" key="11">
    <source>
        <dbReference type="EMBL" id="TRY74924.1"/>
    </source>
</evidence>
<dbReference type="SMART" id="SM00059">
    <property type="entry name" value="FN2"/>
    <property type="match status" value="2"/>
</dbReference>
<keyword evidence="8" id="KW-0812">Transmembrane</keyword>
<sequence>MNSSLSIQEVPDFETRLALSFSSNVFNQIFAIFWLIFFEIVGNSLMYSVIWYQQFGRECNHTLINHLNSHLFAYIIVSNATNFVLKISPFILRGPAPKWICLLQEAINLYLQVLGWLTCTEVIVLRYCYLIRWKNVGFLSDEFFNMFLLRANNMIALFNTSVALYIDGLFFPYYWICSGQMPRMVVHKLTLLYKVILGCGVALDCFSIFKTIALKRADRKRDNLAMVKKASHIPNSRRVTMIPSRGILIGIALFFSSGVPFFVFTSNLELIINYPVGLLLGLVLPQFVISTLLPQFGRSNNRTLLNHLVSHYAGYVIVSNLVSCSSNMALFWFEFPYPHLWCLMQELVANHLLMVGVLTSLEGLLLRCLYLFYWKNVGKLNDDFFSAYLFVVNNVVALYFSLIFAVGSDLYQAYYYICTATHLQHGQSAIPYLRVNFFLVTLTFHICCFIWSFIRKRKLDRHEGNDRFTTGRSSSSLMSFGTAMLIFFIFASSTLPYVYLSQSQSRIVESPKTLIFSLALPQFTVSVIIPVLTYIRNPSMASTYNRLGVILSVWLANLAEVVVSQCVTIPTVEGTEFPERCRFPFEYDGELFNACTTFGDDSNRSWCSVEVDDFGRHVSGRGRWGYCDSASCQPQTKKKFIQTGAADCRTFAGFRPNRACVFPFILEGRVYNSCTPDYDPNGVEWCSTKVDAQGKHITGEWGYCSCQSSGGSGGGFGSKTTRVQEECPNSERNFQTSIPSSGEYMPNPNECGQPLNNLFVIGGRNASVEEFPFLALLGYEGIMPGQTLWGCGGVLINRRYVITAAHCSKFPQPTVVRLGELNVETDCDCNQDKSKCSKRTQDVGVEDILVHAGYDKSDSFRNDIALLRLDRPVDLTSSVTVVCLPQKPPFSGDLNGKDVTVVGWGMTRYNDPGSRETLGVITPVLQKTQLPVVDIDECNLTWRGKVRSSIQICAGGPGVDSCNGDSGGPLLLKDNGGRYGVVGLVSFGKSTCGDGDPGVYVRVETFLRWIRQNIRP</sequence>
<evidence type="ECO:0000256" key="2">
    <source>
        <dbReference type="ARBA" id="ARBA00022737"/>
    </source>
</evidence>
<dbReference type="SUPFAM" id="SSF57440">
    <property type="entry name" value="Kringle-like"/>
    <property type="match status" value="2"/>
</dbReference>
<evidence type="ECO:0000259" key="9">
    <source>
        <dbReference type="PROSITE" id="PS50240"/>
    </source>
</evidence>
<feature type="transmembrane region" description="Helical" evidence="8">
    <location>
        <begin position="29"/>
        <end position="50"/>
    </location>
</feature>
<dbReference type="InterPro" id="IPR001254">
    <property type="entry name" value="Trypsin_dom"/>
</dbReference>
<dbReference type="AlphaFoldDB" id="A0A553PB62"/>
<dbReference type="Gene3D" id="2.40.10.10">
    <property type="entry name" value="Trypsin-like serine proteases"/>
    <property type="match status" value="2"/>
</dbReference>
<keyword evidence="1" id="KW-0732">Signal</keyword>
<dbReference type="InterPro" id="IPR009003">
    <property type="entry name" value="Peptidase_S1_PA"/>
</dbReference>
<dbReference type="FunFam" id="2.40.10.10:FF:000028">
    <property type="entry name" value="Serine protease easter"/>
    <property type="match status" value="1"/>
</dbReference>
<feature type="domain" description="Fibronectin type-II" evidence="10">
    <location>
        <begin position="655"/>
        <end position="706"/>
    </location>
</feature>
<dbReference type="Gene3D" id="2.10.10.10">
    <property type="entry name" value="Fibronectin, type II, collagen-binding"/>
    <property type="match status" value="2"/>
</dbReference>
<keyword evidence="12" id="KW-1185">Reference proteome</keyword>
<evidence type="ECO:0000256" key="6">
    <source>
        <dbReference type="PROSITE-ProRule" id="PRU00479"/>
    </source>
</evidence>
<dbReference type="Pfam" id="PF00089">
    <property type="entry name" value="Trypsin"/>
    <property type="match status" value="1"/>
</dbReference>
<gene>
    <name evidence="11" type="ORF">TCAL_07512</name>
</gene>
<feature type="transmembrane region" description="Helical" evidence="8">
    <location>
        <begin position="191"/>
        <end position="213"/>
    </location>
</feature>
<keyword evidence="7" id="KW-0720">Serine protease</keyword>
<evidence type="ECO:0000313" key="12">
    <source>
        <dbReference type="Proteomes" id="UP000318571"/>
    </source>
</evidence>
<comment type="caution">
    <text evidence="11">The sequence shown here is derived from an EMBL/GenBank/DDBJ whole genome shotgun (WGS) entry which is preliminary data.</text>
</comment>
<dbReference type="InterPro" id="IPR000562">
    <property type="entry name" value="FN_type2_dom"/>
</dbReference>
<feature type="disulfide bond" evidence="6">
    <location>
        <begin position="581"/>
        <end position="607"/>
    </location>
</feature>
<reference evidence="11 12" key="1">
    <citation type="journal article" date="2018" name="Nat. Ecol. Evol.">
        <title>Genomic signatures of mitonuclear coevolution across populations of Tigriopus californicus.</title>
        <authorList>
            <person name="Barreto F.S."/>
            <person name="Watson E.T."/>
            <person name="Lima T.G."/>
            <person name="Willett C.S."/>
            <person name="Edmands S."/>
            <person name="Li W."/>
            <person name="Burton R.S."/>
        </authorList>
    </citation>
    <scope>NUCLEOTIDE SEQUENCE [LARGE SCALE GENOMIC DNA]</scope>
    <source>
        <strain evidence="11 12">San Diego</strain>
    </source>
</reference>
<dbReference type="SUPFAM" id="SSF50494">
    <property type="entry name" value="Trypsin-like serine proteases"/>
    <property type="match status" value="1"/>
</dbReference>
<dbReference type="GO" id="GO:0004252">
    <property type="term" value="F:serine-type endopeptidase activity"/>
    <property type="evidence" value="ECO:0007669"/>
    <property type="project" value="InterPro"/>
</dbReference>
<feature type="domain" description="Peptidase S1" evidence="9">
    <location>
        <begin position="760"/>
        <end position="1015"/>
    </location>
</feature>
<dbReference type="CDD" id="cd00190">
    <property type="entry name" value="Tryp_SPc"/>
    <property type="match status" value="1"/>
</dbReference>
<feature type="transmembrane region" description="Helical" evidence="8">
    <location>
        <begin position="151"/>
        <end position="171"/>
    </location>
</feature>
<evidence type="ECO:0000256" key="8">
    <source>
        <dbReference type="SAM" id="Phobius"/>
    </source>
</evidence>
<evidence type="ECO:0000256" key="1">
    <source>
        <dbReference type="ARBA" id="ARBA00022729"/>
    </source>
</evidence>
<feature type="transmembrane region" description="Helical" evidence="8">
    <location>
        <begin position="353"/>
        <end position="373"/>
    </location>
</feature>
<dbReference type="GO" id="GO:0006508">
    <property type="term" value="P:proteolysis"/>
    <property type="evidence" value="ECO:0007669"/>
    <property type="project" value="UniProtKB-KW"/>
</dbReference>
<feature type="transmembrane region" description="Helical" evidence="8">
    <location>
        <begin position="271"/>
        <end position="293"/>
    </location>
</feature>
<evidence type="ECO:0000256" key="7">
    <source>
        <dbReference type="RuleBase" id="RU363034"/>
    </source>
</evidence>
<dbReference type="InterPro" id="IPR018114">
    <property type="entry name" value="TRYPSIN_HIS"/>
</dbReference>
<comment type="similarity">
    <text evidence="5">Belongs to the peptidase S1 family. CLIP subfamily.</text>
</comment>
<keyword evidence="4" id="KW-0325">Glycoprotein</keyword>
<feature type="transmembrane region" description="Helical" evidence="8">
    <location>
        <begin position="547"/>
        <end position="572"/>
    </location>
</feature>
<evidence type="ECO:0000256" key="3">
    <source>
        <dbReference type="ARBA" id="ARBA00023157"/>
    </source>
</evidence>
<proteinExistence type="inferred from homology"/>
<feature type="domain" description="Fibronectin type-II" evidence="10">
    <location>
        <begin position="576"/>
        <end position="629"/>
    </location>
</feature>
<dbReference type="InterPro" id="IPR051487">
    <property type="entry name" value="Ser/Thr_Proteases_Immune/Dev"/>
</dbReference>
<name>A0A553PB62_TIGCA</name>
<accession>A0A553PB62</accession>
<keyword evidence="7" id="KW-0645">Protease</keyword>
<dbReference type="EMBL" id="VCGU01000005">
    <property type="protein sequence ID" value="TRY74924.1"/>
    <property type="molecule type" value="Genomic_DNA"/>
</dbReference>
<keyword evidence="3 6" id="KW-1015">Disulfide bond</keyword>
<feature type="transmembrane region" description="Helical" evidence="8">
    <location>
        <begin position="514"/>
        <end position="535"/>
    </location>
</feature>
<feature type="transmembrane region" description="Helical" evidence="8">
    <location>
        <begin position="109"/>
        <end position="130"/>
    </location>
</feature>
<dbReference type="InterPro" id="IPR036943">
    <property type="entry name" value="FN_type2_sf"/>
</dbReference>
<feature type="transmembrane region" description="Helical" evidence="8">
    <location>
        <begin position="385"/>
        <end position="406"/>
    </location>
</feature>
<feature type="transmembrane region" description="Helical" evidence="8">
    <location>
        <begin position="475"/>
        <end position="499"/>
    </location>
</feature>
<dbReference type="SMART" id="SM00020">
    <property type="entry name" value="Tryp_SPc"/>
    <property type="match status" value="1"/>
</dbReference>
<dbReference type="InterPro" id="IPR033116">
    <property type="entry name" value="TRYPSIN_SER"/>
</dbReference>
<dbReference type="PROSITE" id="PS51092">
    <property type="entry name" value="FN2_2"/>
    <property type="match status" value="2"/>
</dbReference>
<evidence type="ECO:0008006" key="13">
    <source>
        <dbReference type="Google" id="ProtNLM"/>
    </source>
</evidence>
<dbReference type="Pfam" id="PF00040">
    <property type="entry name" value="fn2"/>
    <property type="match status" value="2"/>
</dbReference>
<protein>
    <recommendedName>
        <fullName evidence="13">Plasminogen</fullName>
    </recommendedName>
</protein>
<feature type="transmembrane region" description="Helical" evidence="8">
    <location>
        <begin position="313"/>
        <end position="333"/>
    </location>
</feature>
<feature type="transmembrane region" description="Helical" evidence="8">
    <location>
        <begin position="435"/>
        <end position="454"/>
    </location>
</feature>
<dbReference type="PANTHER" id="PTHR24256">
    <property type="entry name" value="TRYPTASE-RELATED"/>
    <property type="match status" value="1"/>
</dbReference>
<feature type="transmembrane region" description="Helical" evidence="8">
    <location>
        <begin position="71"/>
        <end position="89"/>
    </location>
</feature>
<dbReference type="PROSITE" id="PS00134">
    <property type="entry name" value="TRYPSIN_HIS"/>
    <property type="match status" value="1"/>
</dbReference>
<organism evidence="11 12">
    <name type="scientific">Tigriopus californicus</name>
    <name type="common">Marine copepod</name>
    <dbReference type="NCBI Taxonomy" id="6832"/>
    <lineage>
        <taxon>Eukaryota</taxon>
        <taxon>Metazoa</taxon>
        <taxon>Ecdysozoa</taxon>
        <taxon>Arthropoda</taxon>
        <taxon>Crustacea</taxon>
        <taxon>Multicrustacea</taxon>
        <taxon>Hexanauplia</taxon>
        <taxon>Copepoda</taxon>
        <taxon>Harpacticoida</taxon>
        <taxon>Harpacticidae</taxon>
        <taxon>Tigriopus</taxon>
    </lineage>
</organism>
<dbReference type="InterPro" id="IPR001314">
    <property type="entry name" value="Peptidase_S1A"/>
</dbReference>
<keyword evidence="8" id="KW-0472">Membrane</keyword>
<dbReference type="PROSITE" id="PS50240">
    <property type="entry name" value="TRYPSIN_DOM"/>
    <property type="match status" value="1"/>
</dbReference>
<dbReference type="Proteomes" id="UP000318571">
    <property type="component" value="Chromosome 2"/>
</dbReference>
<feature type="disulfide bond" evidence="6">
    <location>
        <begin position="660"/>
        <end position="686"/>
    </location>
</feature>
<dbReference type="PRINTS" id="PR00722">
    <property type="entry name" value="CHYMOTRYPSIN"/>
</dbReference>